<keyword evidence="14" id="KW-1185">Reference proteome</keyword>
<proteinExistence type="predicted"/>
<dbReference type="PRINTS" id="PR00182">
    <property type="entry name" value="ECOLNEIPORIN"/>
</dbReference>
<evidence type="ECO:0000256" key="1">
    <source>
        <dbReference type="ARBA" id="ARBA00004571"/>
    </source>
</evidence>
<name>A0ABM9K3N2_9RALS</name>
<dbReference type="CDD" id="cd00342">
    <property type="entry name" value="gram_neg_porins"/>
    <property type="match status" value="1"/>
</dbReference>
<evidence type="ECO:0000256" key="9">
    <source>
        <dbReference type="ARBA" id="ARBA00023136"/>
    </source>
</evidence>
<evidence type="ECO:0000313" key="14">
    <source>
        <dbReference type="Proteomes" id="UP001189757"/>
    </source>
</evidence>
<dbReference type="EMBL" id="CATZLL010000005">
    <property type="protein sequence ID" value="CAJ0813753.1"/>
    <property type="molecule type" value="Genomic_DNA"/>
</dbReference>
<keyword evidence="8" id="KW-0626">Porin</keyword>
<evidence type="ECO:0000256" key="7">
    <source>
        <dbReference type="ARBA" id="ARBA00023065"/>
    </source>
</evidence>
<dbReference type="Proteomes" id="UP001189757">
    <property type="component" value="Unassembled WGS sequence"/>
</dbReference>
<dbReference type="InterPro" id="IPR033900">
    <property type="entry name" value="Gram_neg_porin_domain"/>
</dbReference>
<dbReference type="InterPro" id="IPR050298">
    <property type="entry name" value="Gram-neg_bact_OMP"/>
</dbReference>
<keyword evidence="3" id="KW-0813">Transport</keyword>
<dbReference type="SUPFAM" id="SSF56935">
    <property type="entry name" value="Porins"/>
    <property type="match status" value="1"/>
</dbReference>
<dbReference type="InterPro" id="IPR023614">
    <property type="entry name" value="Porin_dom_sf"/>
</dbReference>
<comment type="subunit">
    <text evidence="2">Homotrimer.</text>
</comment>
<evidence type="ECO:0000256" key="2">
    <source>
        <dbReference type="ARBA" id="ARBA00011233"/>
    </source>
</evidence>
<evidence type="ECO:0000256" key="8">
    <source>
        <dbReference type="ARBA" id="ARBA00023114"/>
    </source>
</evidence>
<evidence type="ECO:0000256" key="3">
    <source>
        <dbReference type="ARBA" id="ARBA00022448"/>
    </source>
</evidence>
<keyword evidence="7" id="KW-0406">Ion transport</keyword>
<keyword evidence="6 11" id="KW-0732">Signal</keyword>
<dbReference type="InterPro" id="IPR001702">
    <property type="entry name" value="Porin_Gram-ve"/>
</dbReference>
<evidence type="ECO:0000256" key="5">
    <source>
        <dbReference type="ARBA" id="ARBA00022692"/>
    </source>
</evidence>
<keyword evidence="5" id="KW-0812">Transmembrane</keyword>
<feature type="domain" description="Porin" evidence="12">
    <location>
        <begin position="27"/>
        <end position="346"/>
    </location>
</feature>
<keyword evidence="10" id="KW-0998">Cell outer membrane</keyword>
<reference evidence="13 14" key="1">
    <citation type="submission" date="2023-07" db="EMBL/GenBank/DDBJ databases">
        <authorList>
            <person name="Peeters C."/>
        </authorList>
    </citation>
    <scope>NUCLEOTIDE SEQUENCE [LARGE SCALE GENOMIC DNA]</scope>
    <source>
        <strain evidence="13 14">LMG 18101</strain>
    </source>
</reference>
<keyword evidence="4" id="KW-1134">Transmembrane beta strand</keyword>
<evidence type="ECO:0000259" key="12">
    <source>
        <dbReference type="Pfam" id="PF13609"/>
    </source>
</evidence>
<gene>
    <name evidence="13" type="ORF">LMG18101_02020</name>
</gene>
<accession>A0ABM9K3N2</accession>
<comment type="subcellular location">
    <subcellularLocation>
        <location evidence="1">Cell outer membrane</location>
        <topology evidence="1">Multi-pass membrane protein</topology>
    </subcellularLocation>
</comment>
<sequence>MEYIITTSQIPAIVFFKDNDMKIKLFAAAAAALVSAGASAQSSVTMYGVADAGIEWANKVPNTAGTEGNSRVSMQSGNGAMTGSRWGLRGVEDLGGGLKGIFNLESGFDIGRGESQDSRLFGRAAYVGLQGQWGQVTLGRQTNLLYDFTTQYDPMALTSRYSIVSQDAAMGGRADNAIKYVGTFNGLTASALYSMRNDGQEIAGNNKVGREWSAGLNYAAGPFSVGAVYDQTNGNDVTTADIKTQRATLAGTYAFGPAKLFAGYRWGHVTGLPAAIAATASETRSNLYWLGAAYQATPALSLTGAAYYQNYKVTGAGNPWLFVVGSDYALSKRTDAYLNLAYAKNSSNALLPVGVASDTTPLFSAPDGTTSSGNQMGAMVGIRHKF</sequence>
<evidence type="ECO:0000256" key="6">
    <source>
        <dbReference type="ARBA" id="ARBA00022729"/>
    </source>
</evidence>
<evidence type="ECO:0000256" key="10">
    <source>
        <dbReference type="ARBA" id="ARBA00023237"/>
    </source>
</evidence>
<dbReference type="PRINTS" id="PR00184">
    <property type="entry name" value="NEISSPPORIN"/>
</dbReference>
<dbReference type="InterPro" id="IPR002299">
    <property type="entry name" value="Porin_Neis"/>
</dbReference>
<evidence type="ECO:0000256" key="4">
    <source>
        <dbReference type="ARBA" id="ARBA00022452"/>
    </source>
</evidence>
<protein>
    <submittedName>
        <fullName evidence="13">Outer membrane porin protein</fullName>
    </submittedName>
</protein>
<dbReference type="PANTHER" id="PTHR34501:SF9">
    <property type="entry name" value="MAJOR OUTER MEMBRANE PROTEIN P.IA"/>
    <property type="match status" value="1"/>
</dbReference>
<keyword evidence="9" id="KW-0472">Membrane</keyword>
<evidence type="ECO:0000313" key="13">
    <source>
        <dbReference type="EMBL" id="CAJ0813753.1"/>
    </source>
</evidence>
<dbReference type="PANTHER" id="PTHR34501">
    <property type="entry name" value="PROTEIN YDDL-RELATED"/>
    <property type="match status" value="1"/>
</dbReference>
<comment type="caution">
    <text evidence="13">The sequence shown here is derived from an EMBL/GenBank/DDBJ whole genome shotgun (WGS) entry which is preliminary data.</text>
</comment>
<evidence type="ECO:0000256" key="11">
    <source>
        <dbReference type="SAM" id="SignalP"/>
    </source>
</evidence>
<organism evidence="13 14">
    <name type="scientific">Ralstonia flaminis</name>
    <dbReference type="NCBI Taxonomy" id="3058597"/>
    <lineage>
        <taxon>Bacteria</taxon>
        <taxon>Pseudomonadati</taxon>
        <taxon>Pseudomonadota</taxon>
        <taxon>Betaproteobacteria</taxon>
        <taxon>Burkholderiales</taxon>
        <taxon>Burkholderiaceae</taxon>
        <taxon>Ralstonia</taxon>
    </lineage>
</organism>
<dbReference type="Gene3D" id="2.40.160.10">
    <property type="entry name" value="Porin"/>
    <property type="match status" value="1"/>
</dbReference>
<feature type="signal peptide" evidence="11">
    <location>
        <begin position="1"/>
        <end position="40"/>
    </location>
</feature>
<feature type="chain" id="PRO_5045509916" evidence="11">
    <location>
        <begin position="41"/>
        <end position="386"/>
    </location>
</feature>
<dbReference type="Pfam" id="PF13609">
    <property type="entry name" value="Porin_4"/>
    <property type="match status" value="1"/>
</dbReference>